<evidence type="ECO:0000313" key="2">
    <source>
        <dbReference type="Proteomes" id="UP001626550"/>
    </source>
</evidence>
<comment type="caution">
    <text evidence="1">The sequence shown here is derived from an EMBL/GenBank/DDBJ whole genome shotgun (WGS) entry which is preliminary data.</text>
</comment>
<dbReference type="AlphaFoldDB" id="A0ABD2Q6G5"/>
<name>A0ABD2Q6G5_9PLAT</name>
<proteinExistence type="predicted"/>
<gene>
    <name evidence="1" type="ORF">Ciccas_007076</name>
</gene>
<dbReference type="EMBL" id="JBJKFK010001037">
    <property type="protein sequence ID" value="KAL3314306.1"/>
    <property type="molecule type" value="Genomic_DNA"/>
</dbReference>
<organism evidence="1 2">
    <name type="scientific">Cichlidogyrus casuarinus</name>
    <dbReference type="NCBI Taxonomy" id="1844966"/>
    <lineage>
        <taxon>Eukaryota</taxon>
        <taxon>Metazoa</taxon>
        <taxon>Spiralia</taxon>
        <taxon>Lophotrochozoa</taxon>
        <taxon>Platyhelminthes</taxon>
        <taxon>Monogenea</taxon>
        <taxon>Monopisthocotylea</taxon>
        <taxon>Dactylogyridea</taxon>
        <taxon>Ancyrocephalidae</taxon>
        <taxon>Cichlidogyrus</taxon>
    </lineage>
</organism>
<accession>A0ABD2Q6G5</accession>
<keyword evidence="2" id="KW-1185">Reference proteome</keyword>
<reference evidence="1 2" key="1">
    <citation type="submission" date="2024-11" db="EMBL/GenBank/DDBJ databases">
        <title>Adaptive evolution of stress response genes in parasites aligns with host niche diversity.</title>
        <authorList>
            <person name="Hahn C."/>
            <person name="Resl P."/>
        </authorList>
    </citation>
    <scope>NUCLEOTIDE SEQUENCE [LARGE SCALE GENOMIC DNA]</scope>
    <source>
        <strain evidence="1">EGGRZ-B1_66</strain>
        <tissue evidence="1">Body</tissue>
    </source>
</reference>
<evidence type="ECO:0008006" key="3">
    <source>
        <dbReference type="Google" id="ProtNLM"/>
    </source>
</evidence>
<protein>
    <recommendedName>
        <fullName evidence="3">Peptidase S1 domain-containing protein</fullName>
    </recommendedName>
</protein>
<evidence type="ECO:0000313" key="1">
    <source>
        <dbReference type="EMBL" id="KAL3314306.1"/>
    </source>
</evidence>
<dbReference type="InterPro" id="IPR009003">
    <property type="entry name" value="Peptidase_S1_PA"/>
</dbReference>
<dbReference type="InterPro" id="IPR043504">
    <property type="entry name" value="Peptidase_S1_PA_chymotrypsin"/>
</dbReference>
<sequence length="105" mass="11932">MTKQFCVFDKNQKKAPFYDDSGSGIVCRYGNNWIMTGVHSFGSNQPTRWPTVGARISMYTDWIKSVITTDCKETSEYCTADTDTCASAWSKCQRDMEKLVMTTNN</sequence>
<dbReference type="Proteomes" id="UP001626550">
    <property type="component" value="Unassembled WGS sequence"/>
</dbReference>
<dbReference type="Gene3D" id="2.40.10.10">
    <property type="entry name" value="Trypsin-like serine proteases"/>
    <property type="match status" value="1"/>
</dbReference>
<dbReference type="SUPFAM" id="SSF50494">
    <property type="entry name" value="Trypsin-like serine proteases"/>
    <property type="match status" value="1"/>
</dbReference>